<dbReference type="Proteomes" id="UP000612893">
    <property type="component" value="Unassembled WGS sequence"/>
</dbReference>
<evidence type="ECO:0008006" key="5">
    <source>
        <dbReference type="Google" id="ProtNLM"/>
    </source>
</evidence>
<proteinExistence type="predicted"/>
<dbReference type="RefSeq" id="WP_338203435.1">
    <property type="nucleotide sequence ID" value="NZ_JAEKNR010000175.1"/>
</dbReference>
<feature type="signal peptide" evidence="2">
    <location>
        <begin position="1"/>
        <end position="21"/>
    </location>
</feature>
<evidence type="ECO:0000313" key="4">
    <source>
        <dbReference type="Proteomes" id="UP000612893"/>
    </source>
</evidence>
<dbReference type="EMBL" id="JAEKNR010000175">
    <property type="protein sequence ID" value="MBJ7599814.1"/>
    <property type="molecule type" value="Genomic_DNA"/>
</dbReference>
<feature type="transmembrane region" description="Helical" evidence="1">
    <location>
        <begin position="70"/>
        <end position="93"/>
    </location>
</feature>
<gene>
    <name evidence="3" type="ORF">JF922_17270</name>
</gene>
<accession>A0A934K4E2</accession>
<evidence type="ECO:0000256" key="2">
    <source>
        <dbReference type="SAM" id="SignalP"/>
    </source>
</evidence>
<name>A0A934K4E2_9BACT</name>
<comment type="caution">
    <text evidence="3">The sequence shown here is derived from an EMBL/GenBank/DDBJ whole genome shotgun (WGS) entry which is preliminary data.</text>
</comment>
<keyword evidence="1" id="KW-0472">Membrane</keyword>
<keyword evidence="1" id="KW-0812">Transmembrane</keyword>
<dbReference type="Pfam" id="PF18895">
    <property type="entry name" value="T4SS_pilin"/>
    <property type="match status" value="1"/>
</dbReference>
<dbReference type="InterPro" id="IPR043993">
    <property type="entry name" value="T4SS_pilin"/>
</dbReference>
<protein>
    <recommendedName>
        <fullName evidence="5">TrbC/VirB2 family protein</fullName>
    </recommendedName>
</protein>
<organism evidence="3 4">
    <name type="scientific">Candidatus Nephthysia bennettiae</name>
    <dbReference type="NCBI Taxonomy" id="3127016"/>
    <lineage>
        <taxon>Bacteria</taxon>
        <taxon>Bacillati</taxon>
        <taxon>Candidatus Dormiibacterota</taxon>
        <taxon>Candidatus Dormibacteria</taxon>
        <taxon>Candidatus Dormibacterales</taxon>
        <taxon>Candidatus Dormibacteraceae</taxon>
        <taxon>Candidatus Nephthysia</taxon>
    </lineage>
</organism>
<dbReference type="AlphaFoldDB" id="A0A934K4E2"/>
<feature type="chain" id="PRO_5044854681" description="TrbC/VirB2 family protein" evidence="2">
    <location>
        <begin position="22"/>
        <end position="97"/>
    </location>
</feature>
<evidence type="ECO:0000313" key="3">
    <source>
        <dbReference type="EMBL" id="MBJ7599814.1"/>
    </source>
</evidence>
<sequence length="97" mass="9794">MTASVALVGAALLLLALPAFAQGAEIGTAIDRVTAWIRGILIALGILVFIIGAAFFMIEGTTGGQERGKGLMVAAVVAVILGFLAGPIINLAASFVR</sequence>
<keyword evidence="2" id="KW-0732">Signal</keyword>
<keyword evidence="4" id="KW-1185">Reference proteome</keyword>
<reference evidence="3" key="1">
    <citation type="submission" date="2020-10" db="EMBL/GenBank/DDBJ databases">
        <title>Ca. Dormibacterota MAGs.</title>
        <authorList>
            <person name="Montgomery K."/>
        </authorList>
    </citation>
    <scope>NUCLEOTIDE SEQUENCE [LARGE SCALE GENOMIC DNA]</scope>
    <source>
        <strain evidence="3">SC8812_S17_10</strain>
    </source>
</reference>
<feature type="transmembrane region" description="Helical" evidence="1">
    <location>
        <begin position="33"/>
        <end position="58"/>
    </location>
</feature>
<keyword evidence="1" id="KW-1133">Transmembrane helix</keyword>
<evidence type="ECO:0000256" key="1">
    <source>
        <dbReference type="SAM" id="Phobius"/>
    </source>
</evidence>